<dbReference type="PRINTS" id="PR00081">
    <property type="entry name" value="GDHRDH"/>
</dbReference>
<accession>A0A6J7MGL8</accession>
<dbReference type="FunFam" id="3.40.50.720:FF:000084">
    <property type="entry name" value="Short-chain dehydrogenase reductase"/>
    <property type="match status" value="1"/>
</dbReference>
<evidence type="ECO:0000256" key="2">
    <source>
        <dbReference type="ARBA" id="ARBA00023002"/>
    </source>
</evidence>
<evidence type="ECO:0000256" key="1">
    <source>
        <dbReference type="ARBA" id="ARBA00006484"/>
    </source>
</evidence>
<dbReference type="EMBL" id="CAFBNE010000278">
    <property type="protein sequence ID" value="CAB4976834.1"/>
    <property type="molecule type" value="Genomic_DNA"/>
</dbReference>
<comment type="similarity">
    <text evidence="1">Belongs to the short-chain dehydrogenases/reductases (SDR) family.</text>
</comment>
<dbReference type="AlphaFoldDB" id="A0A6J7MGL8"/>
<dbReference type="PANTHER" id="PTHR43669:SF8">
    <property type="entry name" value="SHORT-CHAIN TYPE DEHYDROGENASE_REDUCTASE-RELATED"/>
    <property type="match status" value="1"/>
</dbReference>
<dbReference type="Gene3D" id="3.40.225.10">
    <property type="entry name" value="Class II aldolase/adducin N-terminal domain"/>
    <property type="match status" value="1"/>
</dbReference>
<reference evidence="3" key="1">
    <citation type="submission" date="2020-05" db="EMBL/GenBank/DDBJ databases">
        <authorList>
            <person name="Chiriac C."/>
            <person name="Salcher M."/>
            <person name="Ghai R."/>
            <person name="Kavagutti S V."/>
        </authorList>
    </citation>
    <scope>NUCLEOTIDE SEQUENCE</scope>
</reference>
<dbReference type="Gene3D" id="3.40.50.720">
    <property type="entry name" value="NAD(P)-binding Rossmann-like Domain"/>
    <property type="match status" value="1"/>
</dbReference>
<keyword evidence="2" id="KW-0560">Oxidoreductase</keyword>
<proteinExistence type="inferred from homology"/>
<sequence>MRSGFPLSAVVAELADRDGVVLAHHGLVTWANDSETCLERTLDAVARATSFIDANRVAPSAPPRHDDIPADDLDRLLLALRGAVSRSRPRVLSIDPELRTLADRTDLADLVDAGVSSADHMLRMKPRALALPDHDPMTAASAVAAYASEYRAYVDRNVELLPDDYRPHDPYPRVILVPGLGAISTGVNSQDAAMASEIAHHSVTVAAAVADAFGPPEPIDDRETFRFDYWPLELFKLSLKPQEPLFAGHVFIVTGAASGIGRGIAMDLATKGASLVLADLDLEGMADVAQTLTTAGLPEPAIAPGDQSDPDVVAATMHAAIRAFGGIDGVVLNAGIGMTGTLEELTLDQWNSTLRINLSSAFLLTQASMRAMREQGRGGSLVYIASKNAFGPGAAFGAYSVSKAGMVQLMRIAALEGGAAGIRANAVNPDAVFDNSRLWDGGLREERAAAHGIKPEELEDFYASRNLLHRRVTTTDVAQTVSFLLSEQSSRTTGSVIPVDGGVAAAFPR</sequence>
<dbReference type="PANTHER" id="PTHR43669">
    <property type="entry name" value="5-KETO-D-GLUCONATE 5-REDUCTASE"/>
    <property type="match status" value="1"/>
</dbReference>
<dbReference type="GO" id="GO:0016491">
    <property type="term" value="F:oxidoreductase activity"/>
    <property type="evidence" value="ECO:0007669"/>
    <property type="project" value="UniProtKB-KW"/>
</dbReference>
<name>A0A6J7MGL8_9ZZZZ</name>
<evidence type="ECO:0000313" key="3">
    <source>
        <dbReference type="EMBL" id="CAB4976834.1"/>
    </source>
</evidence>
<organism evidence="3">
    <name type="scientific">freshwater metagenome</name>
    <dbReference type="NCBI Taxonomy" id="449393"/>
    <lineage>
        <taxon>unclassified sequences</taxon>
        <taxon>metagenomes</taxon>
        <taxon>ecological metagenomes</taxon>
    </lineage>
</organism>
<dbReference type="Pfam" id="PF13561">
    <property type="entry name" value="adh_short_C2"/>
    <property type="match status" value="1"/>
</dbReference>
<dbReference type="InterPro" id="IPR002347">
    <property type="entry name" value="SDR_fam"/>
</dbReference>
<gene>
    <name evidence="3" type="ORF">UFOPK3772_03732</name>
</gene>
<dbReference type="SUPFAM" id="SSF51735">
    <property type="entry name" value="NAD(P)-binding Rossmann-fold domains"/>
    <property type="match status" value="1"/>
</dbReference>
<dbReference type="InterPro" id="IPR036291">
    <property type="entry name" value="NAD(P)-bd_dom_sf"/>
</dbReference>
<dbReference type="InterPro" id="IPR020904">
    <property type="entry name" value="Sc_DH/Rdtase_CS"/>
</dbReference>
<dbReference type="PROSITE" id="PS00061">
    <property type="entry name" value="ADH_SHORT"/>
    <property type="match status" value="1"/>
</dbReference>
<dbReference type="InterPro" id="IPR036409">
    <property type="entry name" value="Aldolase_II/adducin_N_sf"/>
</dbReference>
<protein>
    <submittedName>
        <fullName evidence="3">Unannotated protein</fullName>
    </submittedName>
</protein>